<dbReference type="Pfam" id="PF02154">
    <property type="entry name" value="FliM"/>
    <property type="match status" value="1"/>
</dbReference>
<keyword evidence="5" id="KW-1003">Cell membrane</keyword>
<dbReference type="InterPro" id="IPR001543">
    <property type="entry name" value="FliN-like_C"/>
</dbReference>
<keyword evidence="13" id="KW-1185">Reference proteome</keyword>
<dbReference type="InterPro" id="IPR028976">
    <property type="entry name" value="CheC-like_sf"/>
</dbReference>
<dbReference type="GO" id="GO:0050918">
    <property type="term" value="P:positive chemotaxis"/>
    <property type="evidence" value="ECO:0007669"/>
    <property type="project" value="TreeGrafter"/>
</dbReference>
<proteinExistence type="inferred from homology"/>
<evidence type="ECO:0000256" key="7">
    <source>
        <dbReference type="ARBA" id="ARBA00022779"/>
    </source>
</evidence>
<keyword evidence="8" id="KW-0472">Membrane</keyword>
<protein>
    <recommendedName>
        <fullName evidence="4">Flagellar motor switch protein FliM</fullName>
    </recommendedName>
</protein>
<comment type="subcellular location">
    <subcellularLocation>
        <location evidence="1">Bacterial flagellum basal body</location>
    </subcellularLocation>
    <subcellularLocation>
        <location evidence="2">Cell membrane</location>
        <topology evidence="2">Peripheral membrane protein</topology>
    </subcellularLocation>
</comment>
<keyword evidence="6" id="KW-0145">Chemotaxis</keyword>
<keyword evidence="7" id="KW-0283">Flagellar rotation</keyword>
<feature type="domain" description="Flagellar motor switch protein FliN-like C-terminal" evidence="11">
    <location>
        <begin position="243"/>
        <end position="306"/>
    </location>
</feature>
<dbReference type="EMBL" id="CP011299">
    <property type="protein sequence ID" value="ANF16889.1"/>
    <property type="molecule type" value="Genomic_DNA"/>
</dbReference>
<evidence type="ECO:0000256" key="4">
    <source>
        <dbReference type="ARBA" id="ARBA00021898"/>
    </source>
</evidence>
<dbReference type="PATRIC" id="fig|118110.3.peg.67"/>
<evidence type="ECO:0000256" key="9">
    <source>
        <dbReference type="ARBA" id="ARBA00023143"/>
    </source>
</evidence>
<dbReference type="PRINTS" id="PR00955">
    <property type="entry name" value="FLGMOTORFLIM"/>
</dbReference>
<evidence type="ECO:0000256" key="5">
    <source>
        <dbReference type="ARBA" id="ARBA00022475"/>
    </source>
</evidence>
<dbReference type="PANTHER" id="PTHR30034:SF6">
    <property type="entry name" value="YOP PROTEINS TRANSLOCATION PROTEIN Q"/>
    <property type="match status" value="1"/>
</dbReference>
<dbReference type="GO" id="GO:0005886">
    <property type="term" value="C:plasma membrane"/>
    <property type="evidence" value="ECO:0007669"/>
    <property type="project" value="UniProtKB-SubCell"/>
</dbReference>
<organism evidence="12 13">
    <name type="scientific">Buchnera aphidicola subsp. Schlechtendalia chinensis</name>
    <dbReference type="NCBI Taxonomy" id="118110"/>
    <lineage>
        <taxon>Bacteria</taxon>
        <taxon>Pseudomonadati</taxon>
        <taxon>Pseudomonadota</taxon>
        <taxon>Gammaproteobacteria</taxon>
        <taxon>Enterobacterales</taxon>
        <taxon>Erwiniaceae</taxon>
        <taxon>Buchnera</taxon>
    </lineage>
</organism>
<dbReference type="RefSeq" id="WP_075473844.1">
    <property type="nucleotide sequence ID" value="NZ_CP011299.1"/>
</dbReference>
<dbReference type="Proteomes" id="UP000077654">
    <property type="component" value="Chromosome"/>
</dbReference>
<gene>
    <name evidence="12" type="ORF">XW81_00370</name>
</gene>
<accession>A0A172WD44</accession>
<dbReference type="STRING" id="118110.XW81_00370"/>
<dbReference type="Gene3D" id="3.40.1550.10">
    <property type="entry name" value="CheC-like"/>
    <property type="match status" value="1"/>
</dbReference>
<evidence type="ECO:0000256" key="6">
    <source>
        <dbReference type="ARBA" id="ARBA00022500"/>
    </source>
</evidence>
<evidence type="ECO:0000259" key="11">
    <source>
        <dbReference type="Pfam" id="PF01052"/>
    </source>
</evidence>
<dbReference type="GO" id="GO:0003774">
    <property type="term" value="F:cytoskeletal motor activity"/>
    <property type="evidence" value="ECO:0007669"/>
    <property type="project" value="InterPro"/>
</dbReference>
<dbReference type="PANTHER" id="PTHR30034">
    <property type="entry name" value="FLAGELLAR MOTOR SWITCH PROTEIN FLIM"/>
    <property type="match status" value="1"/>
</dbReference>
<dbReference type="OrthoDB" id="6553180at2"/>
<evidence type="ECO:0000256" key="1">
    <source>
        <dbReference type="ARBA" id="ARBA00004117"/>
    </source>
</evidence>
<comment type="function">
    <text evidence="10">FliM is one of three proteins (FliG, FliN, FliM) that forms the rotor-mounted switch complex (C ring), located at the base of the basal body. This complex interacts with the CheY and CheZ chemotaxis proteins, in addition to contacting components of the motor that determine the direction of flagellar rotation.</text>
</comment>
<comment type="similarity">
    <text evidence="3">Belongs to the FliM family.</text>
</comment>
<evidence type="ECO:0000256" key="2">
    <source>
        <dbReference type="ARBA" id="ARBA00004202"/>
    </source>
</evidence>
<dbReference type="GO" id="GO:0071978">
    <property type="term" value="P:bacterial-type flagellum-dependent swarming motility"/>
    <property type="evidence" value="ECO:0007669"/>
    <property type="project" value="TreeGrafter"/>
</dbReference>
<evidence type="ECO:0000313" key="12">
    <source>
        <dbReference type="EMBL" id="ANF16889.1"/>
    </source>
</evidence>
<evidence type="ECO:0000256" key="10">
    <source>
        <dbReference type="ARBA" id="ARBA00025044"/>
    </source>
</evidence>
<dbReference type="AlphaFoldDB" id="A0A172WD44"/>
<name>A0A172WD44_BUCSC</name>
<evidence type="ECO:0000256" key="3">
    <source>
        <dbReference type="ARBA" id="ARBA00011049"/>
    </source>
</evidence>
<evidence type="ECO:0000256" key="8">
    <source>
        <dbReference type="ARBA" id="ARBA00023136"/>
    </source>
</evidence>
<reference evidence="12 13" key="1">
    <citation type="submission" date="2015-04" db="EMBL/GenBank/DDBJ databases">
        <title>Buchnera aphidicola assembly.</title>
        <authorList>
            <person name="Zhang Y."/>
        </authorList>
    </citation>
    <scope>NUCLEOTIDE SEQUENCE [LARGE SCALE GENOMIC DNA]</scope>
    <source>
        <strain evidence="12 13">SC</strain>
    </source>
</reference>
<dbReference type="InterPro" id="IPR036429">
    <property type="entry name" value="SpoA-like_sf"/>
</dbReference>
<keyword evidence="9" id="KW-0975">Bacterial flagellum</keyword>
<dbReference type="SUPFAM" id="SSF103039">
    <property type="entry name" value="CheC-like"/>
    <property type="match status" value="1"/>
</dbReference>
<dbReference type="GO" id="GO:0009425">
    <property type="term" value="C:bacterial-type flagellum basal body"/>
    <property type="evidence" value="ECO:0007669"/>
    <property type="project" value="UniProtKB-SubCell"/>
</dbReference>
<dbReference type="Pfam" id="PF01052">
    <property type="entry name" value="FliMN_C"/>
    <property type="match status" value="1"/>
</dbReference>
<sequence length="313" mass="36740">MTNNVIFKVKKNNSINNIERKSKICIYNSDFDYFTVRGINRSLMEICNFFSKQISLDLFNIINYKFKVRLQDIKLVKYDSYRECLLNSKFSNYFNISSNLEKGIVSFSDNIIFTIIDILFGGSNTCRVSENYVYELNMSELNIMKKILKSVQKSCSLAWKQTLNTDFEIFNFTLISKNNFSNVFSKKNVFLCTIFKIQFHNTCGFLNIYFPWNFLKNIKNRLLNKNFNNNSEKKLKKISSKVIYDIKIDLDVHLVNFSLSLPEILALKTGDIIPISTPEDDIIAYSNDIPLLIGKYKIYKKKHAFLMKNFFNK</sequence>
<dbReference type="SUPFAM" id="SSF101801">
    <property type="entry name" value="Surface presentation of antigens (SPOA)"/>
    <property type="match status" value="1"/>
</dbReference>
<dbReference type="InterPro" id="IPR001689">
    <property type="entry name" value="Flag_FliM"/>
</dbReference>
<evidence type="ECO:0000313" key="13">
    <source>
        <dbReference type="Proteomes" id="UP000077654"/>
    </source>
</evidence>